<dbReference type="GO" id="GO:0005634">
    <property type="term" value="C:nucleus"/>
    <property type="evidence" value="ECO:0007669"/>
    <property type="project" value="UniProtKB-SubCell"/>
</dbReference>
<comment type="subcellular location">
    <subcellularLocation>
        <location evidence="1">Nucleus</location>
    </subcellularLocation>
</comment>
<protein>
    <submittedName>
        <fullName evidence="10">Uncharacterized protein</fullName>
    </submittedName>
</protein>
<dbReference type="FunFam" id="1.10.10.60:FF:000349">
    <property type="entry name" value="Transcription factor MYB39"/>
    <property type="match status" value="1"/>
</dbReference>
<evidence type="ECO:0000256" key="4">
    <source>
        <dbReference type="ARBA" id="ARBA00023125"/>
    </source>
</evidence>
<dbReference type="Gene3D" id="1.10.10.60">
    <property type="entry name" value="Homeodomain-like"/>
    <property type="match status" value="2"/>
</dbReference>
<feature type="region of interest" description="Disordered" evidence="7">
    <location>
        <begin position="287"/>
        <end position="339"/>
    </location>
</feature>
<sequence length="339" mass="36797">MEEHPSAGSQSDSGRIAAGFRPDGCRNQVVCAATLADATLPILAAIRPDCDRIPAGSRPESAVLWRGEAMVRSPARDEAAGAAVKKGPWTPEEDQKLAEYLEKHGRGSWQRIPKLAGLNRCGKSCRLRWTNYLRPDIKRGKFTDEEEQLIIRLHSLLGNKWSSIAAKMPGRTDNEIKNYWNTHLRKKLLRMGIDPVTHRPAPANLNLLSSLLCPSAATHLGNALDPQVDVAHLLKLQLLQSILQLLTGSSATFPVAAAAAIAAAPNANLLDLQRSINIPLGSTNHSMNSLPMDEEASMEISSTNSFPAPAPAPEPAENSSTDATGEAWEDSDFWKDIIE</sequence>
<dbReference type="EMBL" id="JACMSC010000008">
    <property type="protein sequence ID" value="KAG6511992.1"/>
    <property type="molecule type" value="Genomic_DNA"/>
</dbReference>
<evidence type="ECO:0000259" key="9">
    <source>
        <dbReference type="PROSITE" id="PS51294"/>
    </source>
</evidence>
<dbReference type="FunFam" id="1.10.10.60:FF:000001">
    <property type="entry name" value="MYB-related transcription factor"/>
    <property type="match status" value="1"/>
</dbReference>
<keyword evidence="6" id="KW-0539">Nucleus</keyword>
<name>A0A8J5LEX5_ZINOF</name>
<feature type="domain" description="Myb-like" evidence="8">
    <location>
        <begin position="134"/>
        <end position="184"/>
    </location>
</feature>
<dbReference type="PANTHER" id="PTHR47994">
    <property type="entry name" value="F14D16.11-RELATED"/>
    <property type="match status" value="1"/>
</dbReference>
<keyword evidence="2" id="KW-0677">Repeat</keyword>
<keyword evidence="4" id="KW-0238">DNA-binding</keyword>
<evidence type="ECO:0000256" key="7">
    <source>
        <dbReference type="SAM" id="MobiDB-lite"/>
    </source>
</evidence>
<comment type="caution">
    <text evidence="10">The sequence shown here is derived from an EMBL/GenBank/DDBJ whole genome shotgun (WGS) entry which is preliminary data.</text>
</comment>
<dbReference type="Pfam" id="PF00249">
    <property type="entry name" value="Myb_DNA-binding"/>
    <property type="match status" value="2"/>
</dbReference>
<dbReference type="PANTHER" id="PTHR47994:SF5">
    <property type="entry name" value="F14D16.11-RELATED"/>
    <property type="match status" value="1"/>
</dbReference>
<feature type="domain" description="HTH myb-type" evidence="9">
    <location>
        <begin position="134"/>
        <end position="188"/>
    </location>
</feature>
<gene>
    <name evidence="10" type="ORF">ZIOFF_030081</name>
</gene>
<dbReference type="InterPro" id="IPR009057">
    <property type="entry name" value="Homeodomain-like_sf"/>
</dbReference>
<evidence type="ECO:0000313" key="11">
    <source>
        <dbReference type="Proteomes" id="UP000734854"/>
    </source>
</evidence>
<dbReference type="SUPFAM" id="SSF46689">
    <property type="entry name" value="Homeodomain-like"/>
    <property type="match status" value="1"/>
</dbReference>
<keyword evidence="5" id="KW-0804">Transcription</keyword>
<evidence type="ECO:0000259" key="8">
    <source>
        <dbReference type="PROSITE" id="PS50090"/>
    </source>
</evidence>
<dbReference type="PROSITE" id="PS50090">
    <property type="entry name" value="MYB_LIKE"/>
    <property type="match status" value="2"/>
</dbReference>
<dbReference type="CDD" id="cd00167">
    <property type="entry name" value="SANT"/>
    <property type="match status" value="2"/>
</dbReference>
<reference evidence="10 11" key="1">
    <citation type="submission" date="2020-08" db="EMBL/GenBank/DDBJ databases">
        <title>Plant Genome Project.</title>
        <authorList>
            <person name="Zhang R.-G."/>
        </authorList>
    </citation>
    <scope>NUCLEOTIDE SEQUENCE [LARGE SCALE GENOMIC DNA]</scope>
    <source>
        <tissue evidence="10">Rhizome</tissue>
    </source>
</reference>
<dbReference type="InterPro" id="IPR017930">
    <property type="entry name" value="Myb_dom"/>
</dbReference>
<dbReference type="InterPro" id="IPR001005">
    <property type="entry name" value="SANT/Myb"/>
</dbReference>
<feature type="domain" description="HTH myb-type" evidence="9">
    <location>
        <begin position="81"/>
        <end position="133"/>
    </location>
</feature>
<evidence type="ECO:0000313" key="10">
    <source>
        <dbReference type="EMBL" id="KAG6511992.1"/>
    </source>
</evidence>
<evidence type="ECO:0000256" key="5">
    <source>
        <dbReference type="ARBA" id="ARBA00023163"/>
    </source>
</evidence>
<accession>A0A8J5LEX5</accession>
<dbReference type="SMART" id="SM00717">
    <property type="entry name" value="SANT"/>
    <property type="match status" value="2"/>
</dbReference>
<dbReference type="PROSITE" id="PS51294">
    <property type="entry name" value="HTH_MYB"/>
    <property type="match status" value="2"/>
</dbReference>
<organism evidence="10 11">
    <name type="scientific">Zingiber officinale</name>
    <name type="common">Ginger</name>
    <name type="synonym">Amomum zingiber</name>
    <dbReference type="NCBI Taxonomy" id="94328"/>
    <lineage>
        <taxon>Eukaryota</taxon>
        <taxon>Viridiplantae</taxon>
        <taxon>Streptophyta</taxon>
        <taxon>Embryophyta</taxon>
        <taxon>Tracheophyta</taxon>
        <taxon>Spermatophyta</taxon>
        <taxon>Magnoliopsida</taxon>
        <taxon>Liliopsida</taxon>
        <taxon>Zingiberales</taxon>
        <taxon>Zingiberaceae</taxon>
        <taxon>Zingiber</taxon>
    </lineage>
</organism>
<dbReference type="GO" id="GO:0003677">
    <property type="term" value="F:DNA binding"/>
    <property type="evidence" value="ECO:0007669"/>
    <property type="project" value="UniProtKB-KW"/>
</dbReference>
<dbReference type="InterPro" id="IPR015495">
    <property type="entry name" value="Myb_TF_plants"/>
</dbReference>
<proteinExistence type="predicted"/>
<keyword evidence="11" id="KW-1185">Reference proteome</keyword>
<evidence type="ECO:0000256" key="3">
    <source>
        <dbReference type="ARBA" id="ARBA00023015"/>
    </source>
</evidence>
<evidence type="ECO:0000256" key="1">
    <source>
        <dbReference type="ARBA" id="ARBA00004123"/>
    </source>
</evidence>
<dbReference type="Proteomes" id="UP000734854">
    <property type="component" value="Unassembled WGS sequence"/>
</dbReference>
<dbReference type="AlphaFoldDB" id="A0A8J5LEX5"/>
<evidence type="ECO:0000256" key="2">
    <source>
        <dbReference type="ARBA" id="ARBA00022737"/>
    </source>
</evidence>
<feature type="domain" description="Myb-like" evidence="8">
    <location>
        <begin position="81"/>
        <end position="133"/>
    </location>
</feature>
<evidence type="ECO:0000256" key="6">
    <source>
        <dbReference type="ARBA" id="ARBA00023242"/>
    </source>
</evidence>
<keyword evidence="3" id="KW-0805">Transcription regulation</keyword>